<name>A0A380W4M8_AFIFE</name>
<dbReference type="EMBL" id="UIGB01000001">
    <property type="protein sequence ID" value="SUU83924.1"/>
    <property type="molecule type" value="Genomic_DNA"/>
</dbReference>
<protein>
    <submittedName>
        <fullName evidence="1">Uncharacterized protein</fullName>
    </submittedName>
</protein>
<evidence type="ECO:0000313" key="2">
    <source>
        <dbReference type="Proteomes" id="UP000254343"/>
    </source>
</evidence>
<dbReference type="Proteomes" id="UP000254343">
    <property type="component" value="Unassembled WGS sequence"/>
</dbReference>
<proteinExistence type="predicted"/>
<reference evidence="1 2" key="1">
    <citation type="submission" date="2018-06" db="EMBL/GenBank/DDBJ databases">
        <authorList>
            <consortium name="Pathogen Informatics"/>
            <person name="Doyle S."/>
        </authorList>
    </citation>
    <scope>NUCLEOTIDE SEQUENCE [LARGE SCALE GENOMIC DNA]</scope>
    <source>
        <strain evidence="1 2">NCTC12722</strain>
    </source>
</reference>
<accession>A0A380W4M8</accession>
<dbReference type="AlphaFoldDB" id="A0A380W4M8"/>
<evidence type="ECO:0000313" key="1">
    <source>
        <dbReference type="EMBL" id="SUU83924.1"/>
    </source>
</evidence>
<sequence length="88" mass="9956">MRPSILTFSFVTKAFKEVGDGVGIFWTGRIEIVVSRNDNCGPALSKGNHTLNGLLRLSLPKISSAYQYIKGFHERWNLLEFMPLEVEI</sequence>
<gene>
    <name evidence="1" type="ORF">NCTC12722_01103</name>
</gene>
<organism evidence="1 2">
    <name type="scientific">Afipia felis</name>
    <name type="common">Cat scratch disease bacillus</name>
    <dbReference type="NCBI Taxonomy" id="1035"/>
    <lineage>
        <taxon>Bacteria</taxon>
        <taxon>Pseudomonadati</taxon>
        <taxon>Pseudomonadota</taxon>
        <taxon>Alphaproteobacteria</taxon>
        <taxon>Hyphomicrobiales</taxon>
        <taxon>Nitrobacteraceae</taxon>
        <taxon>Afipia</taxon>
    </lineage>
</organism>